<dbReference type="AlphaFoldDB" id="A0A4V3W960"/>
<dbReference type="Proteomes" id="UP000310754">
    <property type="component" value="Unassembled WGS sequence"/>
</dbReference>
<dbReference type="EMBL" id="SSOA01000001">
    <property type="protein sequence ID" value="THF53937.1"/>
    <property type="molecule type" value="Genomic_DNA"/>
</dbReference>
<comment type="caution">
    <text evidence="1">The sequence shown here is derived from an EMBL/GenBank/DDBJ whole genome shotgun (WGS) entry which is preliminary data.</text>
</comment>
<gene>
    <name evidence="1" type="ORF">E6C51_02175</name>
</gene>
<accession>A0A4V3W960</accession>
<protein>
    <submittedName>
        <fullName evidence="1">DUF2164 domain-containing protein</fullName>
    </submittedName>
</protein>
<sequence>MTKPMFSKEELATMVARVQHHLLAEHDVQLGRFEAESLIDFMASTVGVQCYNRGLHDAQALMAEQMERFNDGIFQLERVMPK</sequence>
<dbReference type="RefSeq" id="WP_190234873.1">
    <property type="nucleotide sequence ID" value="NZ_SSOA01000001.1"/>
</dbReference>
<proteinExistence type="predicted"/>
<keyword evidence="2" id="KW-1185">Reference proteome</keyword>
<name>A0A4V3W960_9HYPH</name>
<reference evidence="1 2" key="1">
    <citation type="submission" date="2019-04" db="EMBL/GenBank/DDBJ databases">
        <title>Rhizobium terrae sp. nov., isolated from a paddy soil.</title>
        <authorList>
            <person name="Lin S.-Y."/>
            <person name="Hameed A."/>
            <person name="Huang H.-I."/>
            <person name="Young C.-C."/>
        </authorList>
    </citation>
    <scope>NUCLEOTIDE SEQUENCE [LARGE SCALE GENOMIC DNA]</scope>
    <source>
        <strain evidence="1 2">CC-HIH110</strain>
    </source>
</reference>
<dbReference type="InterPro" id="IPR018680">
    <property type="entry name" value="DUF2164"/>
</dbReference>
<dbReference type="Pfam" id="PF09932">
    <property type="entry name" value="DUF2164"/>
    <property type="match status" value="1"/>
</dbReference>
<organism evidence="1 2">
    <name type="scientific">Allorhizobium terrae</name>
    <dbReference type="NCBI Taxonomy" id="1848972"/>
    <lineage>
        <taxon>Bacteria</taxon>
        <taxon>Pseudomonadati</taxon>
        <taxon>Pseudomonadota</taxon>
        <taxon>Alphaproteobacteria</taxon>
        <taxon>Hyphomicrobiales</taxon>
        <taxon>Rhizobiaceae</taxon>
        <taxon>Rhizobium/Agrobacterium group</taxon>
        <taxon>Allorhizobium</taxon>
    </lineage>
</organism>
<evidence type="ECO:0000313" key="1">
    <source>
        <dbReference type="EMBL" id="THF53937.1"/>
    </source>
</evidence>
<evidence type="ECO:0000313" key="2">
    <source>
        <dbReference type="Proteomes" id="UP000310754"/>
    </source>
</evidence>